<dbReference type="Pfam" id="PF12697">
    <property type="entry name" value="Abhydrolase_6"/>
    <property type="match status" value="1"/>
</dbReference>
<name>A0A517ZC74_9PLAN</name>
<evidence type="ECO:0000313" key="2">
    <source>
        <dbReference type="EMBL" id="QDU40055.1"/>
    </source>
</evidence>
<dbReference type="Gene3D" id="3.40.50.1820">
    <property type="entry name" value="alpha/beta hydrolase"/>
    <property type="match status" value="1"/>
</dbReference>
<feature type="domain" description="AB hydrolase-1" evidence="1">
    <location>
        <begin position="9"/>
        <end position="144"/>
    </location>
</feature>
<gene>
    <name evidence="2" type="ORF">Mal4_44090</name>
</gene>
<dbReference type="PANTHER" id="PTHR37946">
    <property type="entry name" value="SLL1969 PROTEIN"/>
    <property type="match status" value="1"/>
</dbReference>
<dbReference type="InterPro" id="IPR000073">
    <property type="entry name" value="AB_hydrolase_1"/>
</dbReference>
<protein>
    <submittedName>
        <fullName evidence="2">Alpha/beta hydrolase family protein</fullName>
    </submittedName>
</protein>
<dbReference type="Proteomes" id="UP000320496">
    <property type="component" value="Chromosome"/>
</dbReference>
<dbReference type="AlphaFoldDB" id="A0A517ZC74"/>
<reference evidence="2 3" key="1">
    <citation type="submission" date="2019-02" db="EMBL/GenBank/DDBJ databases">
        <title>Deep-cultivation of Planctomycetes and their phenomic and genomic characterization uncovers novel biology.</title>
        <authorList>
            <person name="Wiegand S."/>
            <person name="Jogler M."/>
            <person name="Boedeker C."/>
            <person name="Pinto D."/>
            <person name="Vollmers J."/>
            <person name="Rivas-Marin E."/>
            <person name="Kohn T."/>
            <person name="Peeters S.H."/>
            <person name="Heuer A."/>
            <person name="Rast P."/>
            <person name="Oberbeckmann S."/>
            <person name="Bunk B."/>
            <person name="Jeske O."/>
            <person name="Meyerdierks A."/>
            <person name="Storesund J.E."/>
            <person name="Kallscheuer N."/>
            <person name="Luecker S."/>
            <person name="Lage O.M."/>
            <person name="Pohl T."/>
            <person name="Merkel B.J."/>
            <person name="Hornburger P."/>
            <person name="Mueller R.-W."/>
            <person name="Bruemmer F."/>
            <person name="Labrenz M."/>
            <person name="Spormann A.M."/>
            <person name="Op den Camp H."/>
            <person name="Overmann J."/>
            <person name="Amann R."/>
            <person name="Jetten M.S.M."/>
            <person name="Mascher T."/>
            <person name="Medema M.H."/>
            <person name="Devos D.P."/>
            <person name="Kaster A.-K."/>
            <person name="Ovreas L."/>
            <person name="Rohde M."/>
            <person name="Galperin M.Y."/>
            <person name="Jogler C."/>
        </authorList>
    </citation>
    <scope>NUCLEOTIDE SEQUENCE [LARGE SCALE GENOMIC DNA]</scope>
    <source>
        <strain evidence="2 3">Mal4</strain>
    </source>
</reference>
<dbReference type="EMBL" id="CP036275">
    <property type="protein sequence ID" value="QDU40055.1"/>
    <property type="molecule type" value="Genomic_DNA"/>
</dbReference>
<proteinExistence type="predicted"/>
<accession>A0A517ZC74</accession>
<keyword evidence="3" id="KW-1185">Reference proteome</keyword>
<dbReference type="OrthoDB" id="556502at2"/>
<dbReference type="KEGG" id="mri:Mal4_44090"/>
<dbReference type="InterPro" id="IPR029058">
    <property type="entry name" value="AB_hydrolase_fold"/>
</dbReference>
<evidence type="ECO:0000259" key="1">
    <source>
        <dbReference type="Pfam" id="PF12697"/>
    </source>
</evidence>
<keyword evidence="2" id="KW-0378">Hydrolase</keyword>
<dbReference type="PANTHER" id="PTHR37946:SF1">
    <property type="entry name" value="SLL1969 PROTEIN"/>
    <property type="match status" value="1"/>
</dbReference>
<dbReference type="RefSeq" id="WP_145371177.1">
    <property type="nucleotide sequence ID" value="NZ_CP036275.1"/>
</dbReference>
<sequence>MSSRKREVVIVLHGLGGSRWSNWLLARRIAAAGYEVENWCYPSVRCSIPTVVDEMTDRFARFAESSGADSIHVVAHSMGGIVTRAVLAAKPELPIDRTVMLAPPNHGSPAATWFAPYVGWLSPAIVELSDCEGSYVRCLPPRLRQDVGLILAAYDKVVPVESTSLDAVRDVVTVPSQHGLLPFRRDVAEYCTNFLKHGQFAAADAAESVSSGVFAAVR</sequence>
<organism evidence="2 3">
    <name type="scientific">Maioricimonas rarisocia</name>
    <dbReference type="NCBI Taxonomy" id="2528026"/>
    <lineage>
        <taxon>Bacteria</taxon>
        <taxon>Pseudomonadati</taxon>
        <taxon>Planctomycetota</taxon>
        <taxon>Planctomycetia</taxon>
        <taxon>Planctomycetales</taxon>
        <taxon>Planctomycetaceae</taxon>
        <taxon>Maioricimonas</taxon>
    </lineage>
</organism>
<evidence type="ECO:0000313" key="3">
    <source>
        <dbReference type="Proteomes" id="UP000320496"/>
    </source>
</evidence>
<dbReference type="SUPFAM" id="SSF53474">
    <property type="entry name" value="alpha/beta-Hydrolases"/>
    <property type="match status" value="1"/>
</dbReference>
<dbReference type="GO" id="GO:0016787">
    <property type="term" value="F:hydrolase activity"/>
    <property type="evidence" value="ECO:0007669"/>
    <property type="project" value="UniProtKB-KW"/>
</dbReference>